<dbReference type="SUPFAM" id="SSF53474">
    <property type="entry name" value="alpha/beta-Hydrolases"/>
    <property type="match status" value="1"/>
</dbReference>
<keyword evidence="3" id="KW-1185">Reference proteome</keyword>
<comment type="caution">
    <text evidence="2">The sequence shown here is derived from an EMBL/GenBank/DDBJ whole genome shotgun (WGS) entry which is preliminary data.</text>
</comment>
<reference evidence="2" key="1">
    <citation type="submission" date="2021-06" db="EMBL/GenBank/DDBJ databases">
        <title>Sequencing of actinobacteria type strains.</title>
        <authorList>
            <person name="Nguyen G.-S."/>
            <person name="Wentzel A."/>
        </authorList>
    </citation>
    <scope>NUCLEOTIDE SEQUENCE</scope>
    <source>
        <strain evidence="2">P38-E01</strain>
    </source>
</reference>
<evidence type="ECO:0000313" key="2">
    <source>
        <dbReference type="EMBL" id="MBU7597996.1"/>
    </source>
</evidence>
<dbReference type="InterPro" id="IPR029058">
    <property type="entry name" value="AB_hydrolase_fold"/>
</dbReference>
<gene>
    <name evidence="2" type="ORF">JGS22_010335</name>
</gene>
<dbReference type="EMBL" id="JAELVF020000001">
    <property type="protein sequence ID" value="MBU7597996.1"/>
    <property type="molecule type" value="Genomic_DNA"/>
</dbReference>
<evidence type="ECO:0000313" key="3">
    <source>
        <dbReference type="Proteomes" id="UP000694501"/>
    </source>
</evidence>
<dbReference type="Proteomes" id="UP000694501">
    <property type="component" value="Unassembled WGS sequence"/>
</dbReference>
<protein>
    <submittedName>
        <fullName evidence="2">Alpha/beta hydrolase</fullName>
    </submittedName>
</protein>
<keyword evidence="2" id="KW-0378">Hydrolase</keyword>
<dbReference type="Gene3D" id="3.40.50.1820">
    <property type="entry name" value="alpha/beta hydrolase"/>
    <property type="match status" value="1"/>
</dbReference>
<organism evidence="2 3">
    <name type="scientific">Streptomyces tardus</name>
    <dbReference type="NCBI Taxonomy" id="2780544"/>
    <lineage>
        <taxon>Bacteria</taxon>
        <taxon>Bacillati</taxon>
        <taxon>Actinomycetota</taxon>
        <taxon>Actinomycetes</taxon>
        <taxon>Kitasatosporales</taxon>
        <taxon>Streptomycetaceae</taxon>
        <taxon>Streptomyces</taxon>
    </lineage>
</organism>
<accession>A0A949N7Z6</accession>
<dbReference type="Pfam" id="PF12697">
    <property type="entry name" value="Abhydrolase_6"/>
    <property type="match status" value="1"/>
</dbReference>
<proteinExistence type="predicted"/>
<dbReference type="PANTHER" id="PTHR46438:SF11">
    <property type="entry name" value="LIPASE-RELATED"/>
    <property type="match status" value="1"/>
</dbReference>
<name>A0A949N7Z6_9ACTN</name>
<evidence type="ECO:0000259" key="1">
    <source>
        <dbReference type="Pfam" id="PF12697"/>
    </source>
</evidence>
<dbReference type="PANTHER" id="PTHR46438">
    <property type="entry name" value="ALPHA/BETA-HYDROLASES SUPERFAMILY PROTEIN"/>
    <property type="match status" value="1"/>
</dbReference>
<feature type="domain" description="AB hydrolase-1" evidence="1">
    <location>
        <begin position="39"/>
        <end position="277"/>
    </location>
</feature>
<sequence length="287" mass="30228">MTAAQQEPAAATATFTVHAPTGTAQAGLHYERGGSGEPLVLVHGIGHRLGGWDPVVAGLRERYDVIAVDLPGFGDSPRMPDALYYDLDGFCAVLAGLFRELGIERPHVAGNSLGGLIALELGHRGLARSCTALSPAGFYGPVDKQRAVLALHAMRLAARTLPYPLIGALSRSTAGRALLTSTVYARPARISPEYTAADVLGYRHCSGFEATVHHRDSLRLSGDIPDIPVTIAWGSKDRLLPIRQGAAAKRLVPGAHLVRLTGLGHTPMPDDPALVARVILDGAARAV</sequence>
<dbReference type="RefSeq" id="WP_211041677.1">
    <property type="nucleotide sequence ID" value="NZ_JAELVF020000001.1"/>
</dbReference>
<dbReference type="GO" id="GO:0016787">
    <property type="term" value="F:hydrolase activity"/>
    <property type="evidence" value="ECO:0007669"/>
    <property type="project" value="UniProtKB-KW"/>
</dbReference>
<dbReference type="InterPro" id="IPR000073">
    <property type="entry name" value="AB_hydrolase_1"/>
</dbReference>
<dbReference type="AlphaFoldDB" id="A0A949N7Z6"/>
<dbReference type="PRINTS" id="PR00111">
    <property type="entry name" value="ABHYDROLASE"/>
</dbReference>